<dbReference type="AlphaFoldDB" id="A0AAN7N3I0"/>
<keyword evidence="2" id="KW-1185">Reference proteome</keyword>
<organism evidence="1 2">
    <name type="scientific">Mycteria americana</name>
    <name type="common">Wood stork</name>
    <dbReference type="NCBI Taxonomy" id="33587"/>
    <lineage>
        <taxon>Eukaryota</taxon>
        <taxon>Metazoa</taxon>
        <taxon>Chordata</taxon>
        <taxon>Craniata</taxon>
        <taxon>Vertebrata</taxon>
        <taxon>Euteleostomi</taxon>
        <taxon>Archelosauria</taxon>
        <taxon>Archosauria</taxon>
        <taxon>Dinosauria</taxon>
        <taxon>Saurischia</taxon>
        <taxon>Theropoda</taxon>
        <taxon>Coelurosauria</taxon>
        <taxon>Aves</taxon>
        <taxon>Neognathae</taxon>
        <taxon>Neoaves</taxon>
        <taxon>Aequornithes</taxon>
        <taxon>Ciconiiformes</taxon>
        <taxon>Ciconiidae</taxon>
        <taxon>Mycteria</taxon>
    </lineage>
</organism>
<evidence type="ECO:0000313" key="2">
    <source>
        <dbReference type="Proteomes" id="UP001333110"/>
    </source>
</evidence>
<evidence type="ECO:0000313" key="1">
    <source>
        <dbReference type="EMBL" id="KAK4819149.1"/>
    </source>
</evidence>
<name>A0AAN7N3I0_MYCAM</name>
<sequence>MDLLERVQRRVTKMIRGMEHLFYEDKLRELGLFSLEKRRLWGDLIAAFQYLKGVYKKAGEGLFTRTCSDMTRVVNGLYSTWKPVRSGLLDGPVLFNICIDDLEEASECTLIRLEDDTKLGGTINTVKDMTTIQKDLGYRNGPTGTFRDSATTNAKFCIQEANTPYNNTGWD</sequence>
<dbReference type="EMBL" id="JAUNZN010000007">
    <property type="protein sequence ID" value="KAK4819149.1"/>
    <property type="molecule type" value="Genomic_DNA"/>
</dbReference>
<proteinExistence type="predicted"/>
<dbReference type="Proteomes" id="UP001333110">
    <property type="component" value="Unassembled WGS sequence"/>
</dbReference>
<comment type="caution">
    <text evidence="1">The sequence shown here is derived from an EMBL/GenBank/DDBJ whole genome shotgun (WGS) entry which is preliminary data.</text>
</comment>
<reference evidence="1 2" key="1">
    <citation type="journal article" date="2023" name="J. Hered.">
        <title>Chromosome-level genome of the wood stork (Mycteria americana) provides insight into avian chromosome evolution.</title>
        <authorList>
            <person name="Flamio R. Jr."/>
            <person name="Ramstad K.M."/>
        </authorList>
    </citation>
    <scope>NUCLEOTIDE SEQUENCE [LARGE SCALE GENOMIC DNA]</scope>
    <source>
        <strain evidence="1">JAX WOST 10</strain>
    </source>
</reference>
<accession>A0AAN7N3I0</accession>
<gene>
    <name evidence="1" type="ORF">QYF61_025940</name>
</gene>
<protein>
    <submittedName>
        <fullName evidence="1">Uncharacterized protein</fullName>
    </submittedName>
</protein>